<dbReference type="EMBL" id="BK015626">
    <property type="protein sequence ID" value="DAE16543.1"/>
    <property type="molecule type" value="Genomic_DNA"/>
</dbReference>
<protein>
    <submittedName>
        <fullName evidence="1">Uncharacterized protein</fullName>
    </submittedName>
</protein>
<name>A0A8S5QB42_9CAUD</name>
<evidence type="ECO:0000313" key="1">
    <source>
        <dbReference type="EMBL" id="DAE16543.1"/>
    </source>
</evidence>
<proteinExistence type="predicted"/>
<sequence length="38" mass="4412">MGGNATILPPTERDFKKIRKVFKSEPLKKTLISRYYKG</sequence>
<accession>A0A8S5QB42</accession>
<organism evidence="1">
    <name type="scientific">Siphoviridae sp. ctqBH20</name>
    <dbReference type="NCBI Taxonomy" id="2825680"/>
    <lineage>
        <taxon>Viruses</taxon>
        <taxon>Duplodnaviria</taxon>
        <taxon>Heunggongvirae</taxon>
        <taxon>Uroviricota</taxon>
        <taxon>Caudoviricetes</taxon>
    </lineage>
</organism>
<reference evidence="1" key="1">
    <citation type="journal article" date="2021" name="Proc. Natl. Acad. Sci. U.S.A.">
        <title>A Catalog of Tens of Thousands of Viruses from Human Metagenomes Reveals Hidden Associations with Chronic Diseases.</title>
        <authorList>
            <person name="Tisza M.J."/>
            <person name="Buck C.B."/>
        </authorList>
    </citation>
    <scope>NUCLEOTIDE SEQUENCE</scope>
    <source>
        <strain evidence="1">CtqBH20</strain>
    </source>
</reference>